<reference evidence="2" key="2">
    <citation type="journal article" date="2021" name="PeerJ">
        <title>Extensive microbial diversity within the chicken gut microbiome revealed by metagenomics and culture.</title>
        <authorList>
            <person name="Gilroy R."/>
            <person name="Ravi A."/>
            <person name="Getino M."/>
            <person name="Pursley I."/>
            <person name="Horton D.L."/>
            <person name="Alikhan N.F."/>
            <person name="Baker D."/>
            <person name="Gharbi K."/>
            <person name="Hall N."/>
            <person name="Watson M."/>
            <person name="Adriaenssens E.M."/>
            <person name="Foster-Nyarko E."/>
            <person name="Jarju S."/>
            <person name="Secka A."/>
            <person name="Antonio M."/>
            <person name="Oren A."/>
            <person name="Chaudhuri R.R."/>
            <person name="La Ragione R."/>
            <person name="Hildebrand F."/>
            <person name="Pallen M.J."/>
        </authorList>
    </citation>
    <scope>NUCLEOTIDE SEQUENCE</scope>
    <source>
        <strain evidence="2">CHK199-13235</strain>
    </source>
</reference>
<accession>A0A9D1JZY0</accession>
<dbReference type="PANTHER" id="PTHR47099">
    <property type="entry name" value="METHYLCOBAMIDE:COM METHYLTRANSFERASE MTBA"/>
    <property type="match status" value="1"/>
</dbReference>
<dbReference type="InterPro" id="IPR000257">
    <property type="entry name" value="Uroporphyrinogen_deCOase"/>
</dbReference>
<organism evidence="2 3">
    <name type="scientific">Candidatus Merdivicinus excrementipullorum</name>
    <dbReference type="NCBI Taxonomy" id="2840867"/>
    <lineage>
        <taxon>Bacteria</taxon>
        <taxon>Bacillati</taxon>
        <taxon>Bacillota</taxon>
        <taxon>Clostridia</taxon>
        <taxon>Eubacteriales</taxon>
        <taxon>Oscillospiraceae</taxon>
        <taxon>Oscillospiraceae incertae sedis</taxon>
        <taxon>Candidatus Merdivicinus</taxon>
    </lineage>
</organism>
<dbReference type="EMBL" id="DVJP01000052">
    <property type="protein sequence ID" value="HIS76745.1"/>
    <property type="molecule type" value="Genomic_DNA"/>
</dbReference>
<comment type="caution">
    <text evidence="2">The sequence shown here is derived from an EMBL/GenBank/DDBJ whole genome shotgun (WGS) entry which is preliminary data.</text>
</comment>
<dbReference type="InterPro" id="IPR052024">
    <property type="entry name" value="Methanogen_methyltrans"/>
</dbReference>
<evidence type="ECO:0000259" key="1">
    <source>
        <dbReference type="Pfam" id="PF01208"/>
    </source>
</evidence>
<evidence type="ECO:0000313" key="2">
    <source>
        <dbReference type="EMBL" id="HIS76745.1"/>
    </source>
</evidence>
<protein>
    <recommendedName>
        <fullName evidence="1">Uroporphyrinogen decarboxylase (URO-D) domain-containing protein</fullName>
    </recommendedName>
</protein>
<reference evidence="2" key="1">
    <citation type="submission" date="2020-10" db="EMBL/GenBank/DDBJ databases">
        <authorList>
            <person name="Gilroy R."/>
        </authorList>
    </citation>
    <scope>NUCLEOTIDE SEQUENCE</scope>
    <source>
        <strain evidence="2">CHK199-13235</strain>
    </source>
</reference>
<sequence>MEMTPKGRLLAAIRGEEVDRIPFSPFLAYYFDFLPREVRERGELRYLQEMGADPLLRGSLFAYRITLDKCTVSQKTEGKKRYETIHTPRGDLNSEYTYVEQANTWFLTRHPVSGAEQLPAALAYFEDLKVEEAVKEADAAVDALGEDGLHLALLGTHMKSAYQYLLENLVGTENLIYLTMDEPELLAELLEVMMRRNMETVQITAQSKVAACISWEDSSTTNLSPALYRQYIQPEISVWCNVSGKAGKPYVQHACGHIRDLLTPMAEEGIAAVESISPAPTGNVTMKEAFRVLPDKVALIGGIEPTQILNDSVESLLAYAEELIRMRGKHGFILANSDSCPPGVAYEKFTELAKLVKRI</sequence>
<dbReference type="InterPro" id="IPR038071">
    <property type="entry name" value="UROD/MetE-like_sf"/>
</dbReference>
<feature type="domain" description="Uroporphyrinogen decarboxylase (URO-D)" evidence="1">
    <location>
        <begin position="169"/>
        <end position="358"/>
    </location>
</feature>
<dbReference type="Pfam" id="PF01208">
    <property type="entry name" value="URO-D"/>
    <property type="match status" value="1"/>
</dbReference>
<name>A0A9D1JZY0_9FIRM</name>
<dbReference type="GO" id="GO:0004853">
    <property type="term" value="F:uroporphyrinogen decarboxylase activity"/>
    <property type="evidence" value="ECO:0007669"/>
    <property type="project" value="InterPro"/>
</dbReference>
<gene>
    <name evidence="2" type="ORF">IAB51_08045</name>
</gene>
<proteinExistence type="predicted"/>
<evidence type="ECO:0000313" key="3">
    <source>
        <dbReference type="Proteomes" id="UP000824002"/>
    </source>
</evidence>
<dbReference type="SUPFAM" id="SSF51726">
    <property type="entry name" value="UROD/MetE-like"/>
    <property type="match status" value="1"/>
</dbReference>
<dbReference type="AlphaFoldDB" id="A0A9D1JZY0"/>
<dbReference type="Proteomes" id="UP000824002">
    <property type="component" value="Unassembled WGS sequence"/>
</dbReference>
<dbReference type="Gene3D" id="3.20.20.210">
    <property type="match status" value="1"/>
</dbReference>
<dbReference type="PANTHER" id="PTHR47099:SF1">
    <property type="entry name" value="METHYLCOBAMIDE:COM METHYLTRANSFERASE MTBA"/>
    <property type="match status" value="1"/>
</dbReference>
<dbReference type="GO" id="GO:0006779">
    <property type="term" value="P:porphyrin-containing compound biosynthetic process"/>
    <property type="evidence" value="ECO:0007669"/>
    <property type="project" value="InterPro"/>
</dbReference>